<name>A0AAV7RUV9_PLEWA</name>
<keyword evidence="2" id="KW-1185">Reference proteome</keyword>
<evidence type="ECO:0000313" key="2">
    <source>
        <dbReference type="Proteomes" id="UP001066276"/>
    </source>
</evidence>
<gene>
    <name evidence="1" type="ORF">NDU88_008824</name>
</gene>
<evidence type="ECO:0000313" key="1">
    <source>
        <dbReference type="EMBL" id="KAJ1156099.1"/>
    </source>
</evidence>
<organism evidence="1 2">
    <name type="scientific">Pleurodeles waltl</name>
    <name type="common">Iberian ribbed newt</name>
    <dbReference type="NCBI Taxonomy" id="8319"/>
    <lineage>
        <taxon>Eukaryota</taxon>
        <taxon>Metazoa</taxon>
        <taxon>Chordata</taxon>
        <taxon>Craniata</taxon>
        <taxon>Vertebrata</taxon>
        <taxon>Euteleostomi</taxon>
        <taxon>Amphibia</taxon>
        <taxon>Batrachia</taxon>
        <taxon>Caudata</taxon>
        <taxon>Salamandroidea</taxon>
        <taxon>Salamandridae</taxon>
        <taxon>Pleurodelinae</taxon>
        <taxon>Pleurodeles</taxon>
    </lineage>
</organism>
<accession>A0AAV7RUV9</accession>
<dbReference type="Proteomes" id="UP001066276">
    <property type="component" value="Chromosome 5"/>
</dbReference>
<sequence>MQTGNNCKERQNTPSAPWNLVEESSIIGEIYPRVKRLLLSAVGDNVPDNDAHPPMREVWHSILGETTLTPAGCNLYDLQYCRG</sequence>
<comment type="caution">
    <text evidence="1">The sequence shown here is derived from an EMBL/GenBank/DDBJ whole genome shotgun (WGS) entry which is preliminary data.</text>
</comment>
<dbReference type="EMBL" id="JANPWB010000009">
    <property type="protein sequence ID" value="KAJ1156099.1"/>
    <property type="molecule type" value="Genomic_DNA"/>
</dbReference>
<dbReference type="AlphaFoldDB" id="A0AAV7RUV9"/>
<proteinExistence type="predicted"/>
<protein>
    <submittedName>
        <fullName evidence="1">Uncharacterized protein</fullName>
    </submittedName>
</protein>
<reference evidence="1" key="1">
    <citation type="journal article" date="2022" name="bioRxiv">
        <title>Sequencing and chromosome-scale assembly of the giantPleurodeles waltlgenome.</title>
        <authorList>
            <person name="Brown T."/>
            <person name="Elewa A."/>
            <person name="Iarovenko S."/>
            <person name="Subramanian E."/>
            <person name="Araus A.J."/>
            <person name="Petzold A."/>
            <person name="Susuki M."/>
            <person name="Suzuki K.-i.T."/>
            <person name="Hayashi T."/>
            <person name="Toyoda A."/>
            <person name="Oliveira C."/>
            <person name="Osipova E."/>
            <person name="Leigh N.D."/>
            <person name="Simon A."/>
            <person name="Yun M.H."/>
        </authorList>
    </citation>
    <scope>NUCLEOTIDE SEQUENCE</scope>
    <source>
        <strain evidence="1">20211129_DDA</strain>
        <tissue evidence="1">Liver</tissue>
    </source>
</reference>